<name>A0A392UJQ5_9FABA</name>
<evidence type="ECO:0000313" key="2">
    <source>
        <dbReference type="Proteomes" id="UP000265520"/>
    </source>
</evidence>
<dbReference type="EMBL" id="LXQA010823146">
    <property type="protein sequence ID" value="MCI72676.1"/>
    <property type="molecule type" value="Genomic_DNA"/>
</dbReference>
<sequence length="25" mass="2687">MSTCNILPTSRGSGAYIDLLAPDKY</sequence>
<accession>A0A392UJQ5</accession>
<feature type="non-terminal residue" evidence="1">
    <location>
        <position position="25"/>
    </location>
</feature>
<dbReference type="AlphaFoldDB" id="A0A392UJQ5"/>
<reference evidence="1 2" key="1">
    <citation type="journal article" date="2018" name="Front. Plant Sci.">
        <title>Red Clover (Trifolium pratense) and Zigzag Clover (T. medium) - A Picture of Genomic Similarities and Differences.</title>
        <authorList>
            <person name="Dluhosova J."/>
            <person name="Istvanek J."/>
            <person name="Nedelnik J."/>
            <person name="Repkova J."/>
        </authorList>
    </citation>
    <scope>NUCLEOTIDE SEQUENCE [LARGE SCALE GENOMIC DNA]</scope>
    <source>
        <strain evidence="2">cv. 10/8</strain>
        <tissue evidence="1">Leaf</tissue>
    </source>
</reference>
<protein>
    <submittedName>
        <fullName evidence="1">Uncharacterized protein</fullName>
    </submittedName>
</protein>
<organism evidence="1 2">
    <name type="scientific">Trifolium medium</name>
    <dbReference type="NCBI Taxonomy" id="97028"/>
    <lineage>
        <taxon>Eukaryota</taxon>
        <taxon>Viridiplantae</taxon>
        <taxon>Streptophyta</taxon>
        <taxon>Embryophyta</taxon>
        <taxon>Tracheophyta</taxon>
        <taxon>Spermatophyta</taxon>
        <taxon>Magnoliopsida</taxon>
        <taxon>eudicotyledons</taxon>
        <taxon>Gunneridae</taxon>
        <taxon>Pentapetalae</taxon>
        <taxon>rosids</taxon>
        <taxon>fabids</taxon>
        <taxon>Fabales</taxon>
        <taxon>Fabaceae</taxon>
        <taxon>Papilionoideae</taxon>
        <taxon>50 kb inversion clade</taxon>
        <taxon>NPAAA clade</taxon>
        <taxon>Hologalegina</taxon>
        <taxon>IRL clade</taxon>
        <taxon>Trifolieae</taxon>
        <taxon>Trifolium</taxon>
    </lineage>
</organism>
<evidence type="ECO:0000313" key="1">
    <source>
        <dbReference type="EMBL" id="MCI72676.1"/>
    </source>
</evidence>
<proteinExistence type="predicted"/>
<dbReference type="Proteomes" id="UP000265520">
    <property type="component" value="Unassembled WGS sequence"/>
</dbReference>
<comment type="caution">
    <text evidence="1">The sequence shown here is derived from an EMBL/GenBank/DDBJ whole genome shotgun (WGS) entry which is preliminary data.</text>
</comment>
<keyword evidence="2" id="KW-1185">Reference proteome</keyword>